<proteinExistence type="predicted"/>
<keyword evidence="3" id="KW-0175">Coiled coil</keyword>
<dbReference type="InterPro" id="IPR027417">
    <property type="entry name" value="P-loop_NTPase"/>
</dbReference>
<dbReference type="InterPro" id="IPR003959">
    <property type="entry name" value="ATPase_AAA_core"/>
</dbReference>
<gene>
    <name evidence="6" type="ORF">BDY21DRAFT_363381</name>
</gene>
<keyword evidence="1" id="KW-0547">Nucleotide-binding</keyword>
<protein>
    <submittedName>
        <fullName evidence="6">P-loop containing nucleoside triphosphate hydrolase protein</fullName>
    </submittedName>
</protein>
<feature type="compositionally biased region" description="Gly residues" evidence="4">
    <location>
        <begin position="452"/>
        <end position="461"/>
    </location>
</feature>
<organism evidence="6 7">
    <name type="scientific">Lineolata rhizophorae</name>
    <dbReference type="NCBI Taxonomy" id="578093"/>
    <lineage>
        <taxon>Eukaryota</taxon>
        <taxon>Fungi</taxon>
        <taxon>Dikarya</taxon>
        <taxon>Ascomycota</taxon>
        <taxon>Pezizomycotina</taxon>
        <taxon>Dothideomycetes</taxon>
        <taxon>Dothideomycetes incertae sedis</taxon>
        <taxon>Lineolatales</taxon>
        <taxon>Lineolataceae</taxon>
        <taxon>Lineolata</taxon>
    </lineage>
</organism>
<keyword evidence="2" id="KW-0067">ATP-binding</keyword>
<dbReference type="Pfam" id="PF00004">
    <property type="entry name" value="AAA"/>
    <property type="match status" value="2"/>
</dbReference>
<evidence type="ECO:0000313" key="6">
    <source>
        <dbReference type="EMBL" id="KAF2457752.1"/>
    </source>
</evidence>
<evidence type="ECO:0000256" key="1">
    <source>
        <dbReference type="ARBA" id="ARBA00022741"/>
    </source>
</evidence>
<feature type="region of interest" description="Disordered" evidence="4">
    <location>
        <begin position="452"/>
        <end position="477"/>
    </location>
</feature>
<dbReference type="GO" id="GO:0005524">
    <property type="term" value="F:ATP binding"/>
    <property type="evidence" value="ECO:0007669"/>
    <property type="project" value="UniProtKB-KW"/>
</dbReference>
<reference evidence="6" key="1">
    <citation type="journal article" date="2020" name="Stud. Mycol.">
        <title>101 Dothideomycetes genomes: a test case for predicting lifestyles and emergence of pathogens.</title>
        <authorList>
            <person name="Haridas S."/>
            <person name="Albert R."/>
            <person name="Binder M."/>
            <person name="Bloem J."/>
            <person name="Labutti K."/>
            <person name="Salamov A."/>
            <person name="Andreopoulos B."/>
            <person name="Baker S."/>
            <person name="Barry K."/>
            <person name="Bills G."/>
            <person name="Bluhm B."/>
            <person name="Cannon C."/>
            <person name="Castanera R."/>
            <person name="Culley D."/>
            <person name="Daum C."/>
            <person name="Ezra D."/>
            <person name="Gonzalez J."/>
            <person name="Henrissat B."/>
            <person name="Kuo A."/>
            <person name="Liang C."/>
            <person name="Lipzen A."/>
            <person name="Lutzoni F."/>
            <person name="Magnuson J."/>
            <person name="Mondo S."/>
            <person name="Nolan M."/>
            <person name="Ohm R."/>
            <person name="Pangilinan J."/>
            <person name="Park H.-J."/>
            <person name="Ramirez L."/>
            <person name="Alfaro M."/>
            <person name="Sun H."/>
            <person name="Tritt A."/>
            <person name="Yoshinaga Y."/>
            <person name="Zwiers L.-H."/>
            <person name="Turgeon B."/>
            <person name="Goodwin S."/>
            <person name="Spatafora J."/>
            <person name="Crous P."/>
            <person name="Grigoriev I."/>
        </authorList>
    </citation>
    <scope>NUCLEOTIDE SEQUENCE</scope>
    <source>
        <strain evidence="6">ATCC 16933</strain>
    </source>
</reference>
<dbReference type="PROSITE" id="PS00674">
    <property type="entry name" value="AAA"/>
    <property type="match status" value="1"/>
</dbReference>
<dbReference type="PANTHER" id="PTHR23077">
    <property type="entry name" value="AAA-FAMILY ATPASE"/>
    <property type="match status" value="1"/>
</dbReference>
<feature type="domain" description="AAA+ ATPase" evidence="5">
    <location>
        <begin position="247"/>
        <end position="381"/>
    </location>
</feature>
<dbReference type="AlphaFoldDB" id="A0A6A6P1Z2"/>
<dbReference type="Pfam" id="PF17862">
    <property type="entry name" value="AAA_lid_3"/>
    <property type="match status" value="2"/>
</dbReference>
<dbReference type="GO" id="GO:0016887">
    <property type="term" value="F:ATP hydrolysis activity"/>
    <property type="evidence" value="ECO:0007669"/>
    <property type="project" value="InterPro"/>
</dbReference>
<dbReference type="InterPro" id="IPR003960">
    <property type="entry name" value="ATPase_AAA_CS"/>
</dbReference>
<sequence length="794" mass="85638">MAPDDQRLKVRQLNRPNTDSSDLVGAFRLHILPSEMSALGLRPGEYCRLVTDHGISGVAVAWPDTPSGKQNSRIARMTDLLKDTYCFSLSDLISIDKNLEELRSAQTVYIDSVDGQSPADGFGLEELEFWATIAIAQLEIIVCGGTFTVTPRRGPEKGQKRRFIIRAIEPSYPPNQSAPYFFDTNSRIAFARGATAGGVSTASRGAAISQDGIGGLEPQIRHLNEHLARLLAKDASSSLPAMPAWTSITAACLHGLSGTGKTMVLRKAARLSWRRVVDLSYAVRGKSGSAVHGAIEKAFYTAVVSQPSLVVIDNLEKFARKPDREATPGTRSIADTIAAELDRVTGLDVFVLCATQRLADIDPVLRTPARISEEIELPVPDARARTAVLKSLPRRGILVAENLLEDVGRKTHGFVGQDLLALHQDAARRAFRRHRESAGALSPADFEKVMFGEGGVGGDPGGPSSPIDERGVRTSQRQSITAKQIVEVLPEDYAEAQARMQPTAMKEVFLDVPDVRWNDIGGGEDVMKQLYRVFERPVKRRELFAGLKVRPQAGILLYGPPGCSKTLTAKAVATESGFNFLAVKGAELTSMYVGETERQLRDVFRKARQAAPAIIFFDEIDAIAGARDSPGGRGAGAGAGGLAGLNVLTTLLNEMDGIEALKGVLVLAATNRPESLDPALLRPGRFDKLVYVSPPDVAARRQILAIAARGSALEPDVDLDEVARRTELYSGADLVAVVNEAVMGCVDEREEAGGGAGTGVAMRHFEGALRNVRKSISTKMVAEYERFESTRAVK</sequence>
<accession>A0A6A6P1Z2</accession>
<dbReference type="Proteomes" id="UP000799766">
    <property type="component" value="Unassembled WGS sequence"/>
</dbReference>
<dbReference type="GO" id="GO:0005737">
    <property type="term" value="C:cytoplasm"/>
    <property type="evidence" value="ECO:0007669"/>
    <property type="project" value="TreeGrafter"/>
</dbReference>
<dbReference type="InterPro" id="IPR050168">
    <property type="entry name" value="AAA_ATPase_domain"/>
</dbReference>
<dbReference type="FunFam" id="3.40.50.300:FF:001025">
    <property type="entry name" value="ATPase family, AAA domain-containing 2B"/>
    <property type="match status" value="1"/>
</dbReference>
<keyword evidence="6" id="KW-0378">Hydrolase</keyword>
<dbReference type="InterPro" id="IPR003593">
    <property type="entry name" value="AAA+_ATPase"/>
</dbReference>
<dbReference type="Gene3D" id="3.40.50.300">
    <property type="entry name" value="P-loop containing nucleotide triphosphate hydrolases"/>
    <property type="match status" value="2"/>
</dbReference>
<dbReference type="Gene3D" id="1.10.8.60">
    <property type="match status" value="2"/>
</dbReference>
<name>A0A6A6P1Z2_9PEZI</name>
<evidence type="ECO:0000313" key="7">
    <source>
        <dbReference type="Proteomes" id="UP000799766"/>
    </source>
</evidence>
<keyword evidence="7" id="KW-1185">Reference proteome</keyword>
<evidence type="ECO:0000256" key="2">
    <source>
        <dbReference type="ARBA" id="ARBA00022840"/>
    </source>
</evidence>
<dbReference type="OrthoDB" id="27435at2759"/>
<dbReference type="SMART" id="SM00382">
    <property type="entry name" value="AAA"/>
    <property type="match status" value="2"/>
</dbReference>
<feature type="domain" description="AAA+ ATPase" evidence="5">
    <location>
        <begin position="551"/>
        <end position="696"/>
    </location>
</feature>
<dbReference type="SUPFAM" id="SSF52540">
    <property type="entry name" value="P-loop containing nucleoside triphosphate hydrolases"/>
    <property type="match status" value="2"/>
</dbReference>
<dbReference type="PANTHER" id="PTHR23077:SF27">
    <property type="entry name" value="ATPASE FAMILY GENE 2 PROTEIN HOMOLOG A"/>
    <property type="match status" value="1"/>
</dbReference>
<evidence type="ECO:0000259" key="5">
    <source>
        <dbReference type="SMART" id="SM00382"/>
    </source>
</evidence>
<dbReference type="EMBL" id="MU001679">
    <property type="protein sequence ID" value="KAF2457752.1"/>
    <property type="molecule type" value="Genomic_DNA"/>
</dbReference>
<evidence type="ECO:0000256" key="3">
    <source>
        <dbReference type="ARBA" id="ARBA00023054"/>
    </source>
</evidence>
<evidence type="ECO:0000256" key="4">
    <source>
        <dbReference type="SAM" id="MobiDB-lite"/>
    </source>
</evidence>
<dbReference type="InterPro" id="IPR041569">
    <property type="entry name" value="AAA_lid_3"/>
</dbReference>